<evidence type="ECO:0000313" key="1">
    <source>
        <dbReference type="EMBL" id="EAR89001.1"/>
    </source>
</evidence>
<accession>Q22UG9</accession>
<dbReference type="RefSeq" id="XP_001009246.1">
    <property type="nucleotide sequence ID" value="XM_001009246.1"/>
</dbReference>
<reference evidence="2" key="1">
    <citation type="journal article" date="2006" name="PLoS Biol.">
        <title>Macronuclear genome sequence of the ciliate Tetrahymena thermophila, a model eukaryote.</title>
        <authorList>
            <person name="Eisen J.A."/>
            <person name="Coyne R.S."/>
            <person name="Wu M."/>
            <person name="Wu D."/>
            <person name="Thiagarajan M."/>
            <person name="Wortman J.R."/>
            <person name="Badger J.H."/>
            <person name="Ren Q."/>
            <person name="Amedeo P."/>
            <person name="Jones K.M."/>
            <person name="Tallon L.J."/>
            <person name="Delcher A.L."/>
            <person name="Salzberg S.L."/>
            <person name="Silva J.C."/>
            <person name="Haas B.J."/>
            <person name="Majoros W.H."/>
            <person name="Farzad M."/>
            <person name="Carlton J.M."/>
            <person name="Smith R.K. Jr."/>
            <person name="Garg J."/>
            <person name="Pearlman R.E."/>
            <person name="Karrer K.M."/>
            <person name="Sun L."/>
            <person name="Manning G."/>
            <person name="Elde N.C."/>
            <person name="Turkewitz A.P."/>
            <person name="Asai D.J."/>
            <person name="Wilkes D.E."/>
            <person name="Wang Y."/>
            <person name="Cai H."/>
            <person name="Collins K."/>
            <person name="Stewart B.A."/>
            <person name="Lee S.R."/>
            <person name="Wilamowska K."/>
            <person name="Weinberg Z."/>
            <person name="Ruzzo W.L."/>
            <person name="Wloga D."/>
            <person name="Gaertig J."/>
            <person name="Frankel J."/>
            <person name="Tsao C.-C."/>
            <person name="Gorovsky M.A."/>
            <person name="Keeling P.J."/>
            <person name="Waller R.F."/>
            <person name="Patron N.J."/>
            <person name="Cherry J.M."/>
            <person name="Stover N.A."/>
            <person name="Krieger C.J."/>
            <person name="del Toro C."/>
            <person name="Ryder H.F."/>
            <person name="Williamson S.C."/>
            <person name="Barbeau R.A."/>
            <person name="Hamilton E.P."/>
            <person name="Orias E."/>
        </authorList>
    </citation>
    <scope>NUCLEOTIDE SEQUENCE [LARGE SCALE GENOMIC DNA]</scope>
    <source>
        <strain evidence="2">SB210</strain>
    </source>
</reference>
<dbReference type="EMBL" id="GG662828">
    <property type="protein sequence ID" value="EAR89001.1"/>
    <property type="molecule type" value="Genomic_DNA"/>
</dbReference>
<name>Q22UG9_TETTS</name>
<dbReference type="HOGENOM" id="CLU_2311806_0_0_1"/>
<dbReference type="InParanoid" id="Q22UG9"/>
<evidence type="ECO:0000313" key="2">
    <source>
        <dbReference type="Proteomes" id="UP000009168"/>
    </source>
</evidence>
<proteinExistence type="predicted"/>
<dbReference type="KEGG" id="tet:TTHERM_00554560"/>
<gene>
    <name evidence="1" type="ORF">TTHERM_00554560</name>
</gene>
<dbReference type="AlphaFoldDB" id="Q22UG9"/>
<dbReference type="Proteomes" id="UP000009168">
    <property type="component" value="Unassembled WGS sequence"/>
</dbReference>
<sequence length="100" mass="12032">MLNKVIDQLVLKYKRNKVVEQNDKQFLAQQEIQNKNNVLIKNPINQIEQQDEQILKQHPQSNIQEKLVKPIENQDVLLKQNEYQKPKLNSQELFYHNQLK</sequence>
<keyword evidence="2" id="KW-1185">Reference proteome</keyword>
<dbReference type="GeneID" id="7840692"/>
<organism evidence="1 2">
    <name type="scientific">Tetrahymena thermophila (strain SB210)</name>
    <dbReference type="NCBI Taxonomy" id="312017"/>
    <lineage>
        <taxon>Eukaryota</taxon>
        <taxon>Sar</taxon>
        <taxon>Alveolata</taxon>
        <taxon>Ciliophora</taxon>
        <taxon>Intramacronucleata</taxon>
        <taxon>Oligohymenophorea</taxon>
        <taxon>Hymenostomatida</taxon>
        <taxon>Tetrahymenina</taxon>
        <taxon>Tetrahymenidae</taxon>
        <taxon>Tetrahymena</taxon>
    </lineage>
</organism>
<protein>
    <submittedName>
        <fullName evidence="1">Uncharacterized protein</fullName>
    </submittedName>
</protein>